<feature type="transmembrane region" description="Helical" evidence="1">
    <location>
        <begin position="97"/>
        <end position="115"/>
    </location>
</feature>
<feature type="transmembrane region" description="Helical" evidence="1">
    <location>
        <begin position="5"/>
        <end position="24"/>
    </location>
</feature>
<reference evidence="2 3" key="1">
    <citation type="journal article" date="2016" name="Nat. Commun.">
        <title>Thousands of microbial genomes shed light on interconnected biogeochemical processes in an aquifer system.</title>
        <authorList>
            <person name="Anantharaman K."/>
            <person name="Brown C.T."/>
            <person name="Hug L.A."/>
            <person name="Sharon I."/>
            <person name="Castelle C.J."/>
            <person name="Probst A.J."/>
            <person name="Thomas B.C."/>
            <person name="Singh A."/>
            <person name="Wilkins M.J."/>
            <person name="Karaoz U."/>
            <person name="Brodie E.L."/>
            <person name="Williams K.H."/>
            <person name="Hubbard S.S."/>
            <person name="Banfield J.F."/>
        </authorList>
    </citation>
    <scope>NUCLEOTIDE SEQUENCE [LARGE SCALE GENOMIC DNA]</scope>
</reference>
<comment type="caution">
    <text evidence="2">The sequence shown here is derived from an EMBL/GenBank/DDBJ whole genome shotgun (WGS) entry which is preliminary data.</text>
</comment>
<sequence>MKKIIIYPFVFAVYPVLFLFFNNLGELGFFDVFPKLLFFIFIYFLLWVVLFIVLRNLNLASVISSVLFLWIFLYGSFCFLFSNLLIEYIFIRERFLLAFWVFVLVCLFVALMIYFRRNKQLEKINYFFNVVAFVLVLGLVFNFLSYKLNNIHKRVDVNALKSVKKMNSLGFIFSEKSKKRDVYYIILDAYSSDSVLKGLFGYDNSSFTNSLKKRGFYVADKSFSNYAFTLASLSSSLNMTYLDFVGRIMGQESNDISYLQEMMKNAVVEKTFAQNGYEIINIGSWWKATSSTPSTASFMDKILLDEFNMLLLESSIFHPFSIQITFPVLRCRVIDQFKEIEEVSNNKNPTFVFAHILSPHPPFIFNSNGSKLKLPKGVAGWFDHSLYVPQLRFINKKVMQLVDSLLSKSKVKPIIIIQGDHGAGYLFEQDIKNKPTDIRNKPKHMGKLFSDANLKGQMRILNAYYLPDVEFVNTSISPVNTFRLIFNWYFGGNFQILEDKSYFSSYFRPYKFINVTEKVKY</sequence>
<accession>A0A1F4S8C4</accession>
<evidence type="ECO:0000313" key="3">
    <source>
        <dbReference type="Proteomes" id="UP000177905"/>
    </source>
</evidence>
<dbReference type="InterPro" id="IPR017850">
    <property type="entry name" value="Alkaline_phosphatase_core_sf"/>
</dbReference>
<evidence type="ECO:0000313" key="2">
    <source>
        <dbReference type="EMBL" id="OGC16676.1"/>
    </source>
</evidence>
<evidence type="ECO:0008006" key="4">
    <source>
        <dbReference type="Google" id="ProtNLM"/>
    </source>
</evidence>
<dbReference type="Gene3D" id="3.40.720.10">
    <property type="entry name" value="Alkaline Phosphatase, subunit A"/>
    <property type="match status" value="1"/>
</dbReference>
<dbReference type="SUPFAM" id="SSF53649">
    <property type="entry name" value="Alkaline phosphatase-like"/>
    <property type="match status" value="1"/>
</dbReference>
<gene>
    <name evidence="2" type="ORF">A2290_03645</name>
</gene>
<keyword evidence="1" id="KW-0472">Membrane</keyword>
<evidence type="ECO:0000256" key="1">
    <source>
        <dbReference type="SAM" id="Phobius"/>
    </source>
</evidence>
<feature type="transmembrane region" description="Helical" evidence="1">
    <location>
        <begin position="66"/>
        <end position="91"/>
    </location>
</feature>
<feature type="transmembrane region" description="Helical" evidence="1">
    <location>
        <begin position="36"/>
        <end position="54"/>
    </location>
</feature>
<protein>
    <recommendedName>
        <fullName evidence="4">Sulfatase N-terminal domain-containing protein</fullName>
    </recommendedName>
</protein>
<feature type="transmembrane region" description="Helical" evidence="1">
    <location>
        <begin position="127"/>
        <end position="146"/>
    </location>
</feature>
<dbReference type="EMBL" id="MEUA01000005">
    <property type="protein sequence ID" value="OGC16676.1"/>
    <property type="molecule type" value="Genomic_DNA"/>
</dbReference>
<keyword evidence="1" id="KW-0812">Transmembrane</keyword>
<dbReference type="AlphaFoldDB" id="A0A1F4S8C4"/>
<dbReference type="Proteomes" id="UP000177905">
    <property type="component" value="Unassembled WGS sequence"/>
</dbReference>
<proteinExistence type="predicted"/>
<organism evidence="2 3">
    <name type="scientific">candidate division WOR-1 bacterium RIFOXYB2_FULL_36_35</name>
    <dbReference type="NCBI Taxonomy" id="1802578"/>
    <lineage>
        <taxon>Bacteria</taxon>
        <taxon>Bacillati</taxon>
        <taxon>Saganbacteria</taxon>
    </lineage>
</organism>
<name>A0A1F4S8C4_UNCSA</name>
<keyword evidence="1" id="KW-1133">Transmembrane helix</keyword>